<dbReference type="EMBL" id="HACA01028205">
    <property type="protein sequence ID" value="CDW45566.1"/>
    <property type="molecule type" value="Transcribed_RNA"/>
</dbReference>
<name>A0A0K2V6K4_LEPSM</name>
<reference evidence="1" key="1">
    <citation type="submission" date="2014-05" db="EMBL/GenBank/DDBJ databases">
        <authorList>
            <person name="Chronopoulou M."/>
        </authorList>
    </citation>
    <scope>NUCLEOTIDE SEQUENCE</scope>
    <source>
        <tissue evidence="1">Whole organism</tissue>
    </source>
</reference>
<protein>
    <submittedName>
        <fullName evidence="1">Uncharacterized protein</fullName>
    </submittedName>
</protein>
<organism evidence="1">
    <name type="scientific">Lepeophtheirus salmonis</name>
    <name type="common">Salmon louse</name>
    <name type="synonym">Caligus salmonis</name>
    <dbReference type="NCBI Taxonomy" id="72036"/>
    <lineage>
        <taxon>Eukaryota</taxon>
        <taxon>Metazoa</taxon>
        <taxon>Ecdysozoa</taxon>
        <taxon>Arthropoda</taxon>
        <taxon>Crustacea</taxon>
        <taxon>Multicrustacea</taxon>
        <taxon>Hexanauplia</taxon>
        <taxon>Copepoda</taxon>
        <taxon>Siphonostomatoida</taxon>
        <taxon>Caligidae</taxon>
        <taxon>Lepeophtheirus</taxon>
    </lineage>
</organism>
<sequence length="15" mass="1855">MRELENCIQESINLY</sequence>
<accession>A0A0K2V6K4</accession>
<proteinExistence type="predicted"/>
<evidence type="ECO:0000313" key="1">
    <source>
        <dbReference type="EMBL" id="CDW45566.1"/>
    </source>
</evidence>